<dbReference type="Proteomes" id="UP001138500">
    <property type="component" value="Unassembled WGS sequence"/>
</dbReference>
<keyword evidence="9 12" id="KW-0256">Endoplasmic reticulum</keyword>
<reference evidence="14 15" key="2">
    <citation type="journal article" date="2021" name="Curr. Genet.">
        <title>Genetic response to nitrogen starvation in the aggressive Eucalyptus foliar pathogen Teratosphaeria destructans.</title>
        <authorList>
            <person name="Havenga M."/>
            <person name="Wingfield B.D."/>
            <person name="Wingfield M.J."/>
            <person name="Dreyer L.L."/>
            <person name="Roets F."/>
            <person name="Aylward J."/>
        </authorList>
    </citation>
    <scope>NUCLEOTIDE SEQUENCE [LARGE SCALE GENOMIC DNA]</scope>
    <source>
        <strain evidence="14">CMW44962</strain>
    </source>
</reference>
<feature type="transmembrane region" description="Helical" evidence="12">
    <location>
        <begin position="140"/>
        <end position="162"/>
    </location>
</feature>
<keyword evidence="6 12" id="KW-0328">Glycosyltransferase</keyword>
<dbReference type="EMBL" id="RIBY02002411">
    <property type="protein sequence ID" value="KAH9816329.1"/>
    <property type="molecule type" value="Genomic_DNA"/>
</dbReference>
<comment type="caution">
    <text evidence="12">Lacks conserved residue(s) required for the propagation of feature annotation.</text>
</comment>
<evidence type="ECO:0000256" key="2">
    <source>
        <dbReference type="ARBA" id="ARBA00004687"/>
    </source>
</evidence>
<feature type="signal peptide" evidence="13">
    <location>
        <begin position="1"/>
        <end position="25"/>
    </location>
</feature>
<dbReference type="GO" id="GO:0006506">
    <property type="term" value="P:GPI anchor biosynthetic process"/>
    <property type="evidence" value="ECO:0007669"/>
    <property type="project" value="UniProtKB-KW"/>
</dbReference>
<evidence type="ECO:0000256" key="1">
    <source>
        <dbReference type="ARBA" id="ARBA00004477"/>
    </source>
</evidence>
<comment type="caution">
    <text evidence="14">The sequence shown here is derived from an EMBL/GenBank/DDBJ whole genome shotgun (WGS) entry which is preliminary data.</text>
</comment>
<comment type="similarity">
    <text evidence="3 12">Belongs to the PIGV family.</text>
</comment>
<keyword evidence="11 12" id="KW-0472">Membrane</keyword>
<keyword evidence="5 12" id="KW-0337">GPI-anchor biosynthesis</keyword>
<dbReference type="PANTHER" id="PTHR12468">
    <property type="entry name" value="GPI MANNOSYLTRANSFERASE 2"/>
    <property type="match status" value="1"/>
</dbReference>
<keyword evidence="7 12" id="KW-0808">Transferase</keyword>
<feature type="transmembrane region" description="Helical" evidence="12">
    <location>
        <begin position="250"/>
        <end position="273"/>
    </location>
</feature>
<sequence>MHLPRLFATWKLLVLLLALLAPGPGYDSSTDLLPLAQHHHGRGWIDHAVQRLTRWDAVYFATTAARGHRYEQEWAFSWLWSRVTSYIARVLPLPLSLHPITRHALAAILLAHLTHYLAVRLLYHLVDTLVPTDLIKKRHLAFTTAALHILSPAGIFLSAPYAEAPFALANFLGTYCYVRAVHHRLHPDAHAHAPRDAAWTLAAGLSFGLAATLRSNGLLSALPFVWDLLATLPRLPHILRTRDRASLTRLAATLLATLLLVLAFAGPQLIAYLHYCRRDHPRPWCAARPPSIYTFVQSHYWHVGPFRYWTLSNLPLFALAFPLGWIIVETAIPCLLQPHHLNRVLHGSTAADQTPQPYPPVPHTREERVFEYVLPRIALPQLVLVVMAATSFHVQILNRIASGYPLWYLILAVEICASGWDERAVEAGRTQAVLRLFGHYDRLPRVTPEWVVRGMVIYAVVQAGLYASFMPPA</sequence>
<dbReference type="AlphaFoldDB" id="A0A9W7VYW8"/>
<feature type="transmembrane region" description="Helical" evidence="12">
    <location>
        <begin position="100"/>
        <end position="119"/>
    </location>
</feature>
<dbReference type="GO" id="GO:0000009">
    <property type="term" value="F:alpha-1,6-mannosyltransferase activity"/>
    <property type="evidence" value="ECO:0007669"/>
    <property type="project" value="InterPro"/>
</dbReference>
<keyword evidence="8 12" id="KW-0812">Transmembrane</keyword>
<feature type="chain" id="PRO_5040754594" description="GPI mannosyltransferase 2" evidence="13">
    <location>
        <begin position="26"/>
        <end position="473"/>
    </location>
</feature>
<evidence type="ECO:0000256" key="13">
    <source>
        <dbReference type="SAM" id="SignalP"/>
    </source>
</evidence>
<evidence type="ECO:0000256" key="11">
    <source>
        <dbReference type="ARBA" id="ARBA00023136"/>
    </source>
</evidence>
<evidence type="ECO:0000256" key="12">
    <source>
        <dbReference type="RuleBase" id="RU363112"/>
    </source>
</evidence>
<evidence type="ECO:0000256" key="7">
    <source>
        <dbReference type="ARBA" id="ARBA00022679"/>
    </source>
</evidence>
<reference evidence="14 15" key="1">
    <citation type="journal article" date="2018" name="IMA Fungus">
        <title>IMA Genome-F 10: Nine draft genome sequences of Claviceps purpurea s.lat., including C. arundinis, C. humidiphila, and C. cf. spartinae, pseudomolecules for the pitch canker pathogen Fusarium circinatum, draft genome of Davidsoniella eucalypti, Grosmannia galeiformis, Quambalaria eucalypti, and Teratosphaeria destructans.</title>
        <authorList>
            <person name="Wingfield B.D."/>
            <person name="Liu M."/>
            <person name="Nguyen H.D."/>
            <person name="Lane F.A."/>
            <person name="Morgan S.W."/>
            <person name="De Vos L."/>
            <person name="Wilken P.M."/>
            <person name="Duong T.A."/>
            <person name="Aylward J."/>
            <person name="Coetzee M.P."/>
            <person name="Dadej K."/>
            <person name="De Beer Z.W."/>
            <person name="Findlay W."/>
            <person name="Havenga M."/>
            <person name="Kolarik M."/>
            <person name="Menzies J.G."/>
            <person name="Naidoo K."/>
            <person name="Pochopski O."/>
            <person name="Shoukouhi P."/>
            <person name="Santana Q.C."/>
            <person name="Seifert K.A."/>
            <person name="Soal N."/>
            <person name="Steenkamp E.T."/>
            <person name="Tatham C.T."/>
            <person name="van der Nest M.A."/>
            <person name="Wingfield M.J."/>
        </authorList>
    </citation>
    <scope>NUCLEOTIDE SEQUENCE [LARGE SCALE GENOMIC DNA]</scope>
    <source>
        <strain evidence="14">CMW44962</strain>
    </source>
</reference>
<evidence type="ECO:0000256" key="8">
    <source>
        <dbReference type="ARBA" id="ARBA00022692"/>
    </source>
</evidence>
<comment type="pathway">
    <text evidence="2 12">Glycolipid biosynthesis; glycosylphosphatidylinositol-anchor biosynthesis.</text>
</comment>
<name>A0A9W7VYW8_9PEZI</name>
<comment type="function">
    <text evidence="12">Mannosyltransferase involved in glycosylphosphatidylinositol-anchor biosynthesis.</text>
</comment>
<evidence type="ECO:0000256" key="9">
    <source>
        <dbReference type="ARBA" id="ARBA00022824"/>
    </source>
</evidence>
<organism evidence="14 15">
    <name type="scientific">Teratosphaeria destructans</name>
    <dbReference type="NCBI Taxonomy" id="418781"/>
    <lineage>
        <taxon>Eukaryota</taxon>
        <taxon>Fungi</taxon>
        <taxon>Dikarya</taxon>
        <taxon>Ascomycota</taxon>
        <taxon>Pezizomycotina</taxon>
        <taxon>Dothideomycetes</taxon>
        <taxon>Dothideomycetidae</taxon>
        <taxon>Mycosphaerellales</taxon>
        <taxon>Teratosphaeriaceae</taxon>
        <taxon>Teratosphaeria</taxon>
    </lineage>
</organism>
<accession>A0A9W7VYW8</accession>
<feature type="transmembrane region" description="Helical" evidence="12">
    <location>
        <begin position="450"/>
        <end position="469"/>
    </location>
</feature>
<dbReference type="PANTHER" id="PTHR12468:SF2">
    <property type="entry name" value="GPI MANNOSYLTRANSFERASE 2"/>
    <property type="match status" value="1"/>
</dbReference>
<keyword evidence="15" id="KW-1185">Reference proteome</keyword>
<dbReference type="OrthoDB" id="10252502at2759"/>
<dbReference type="GO" id="GO:0005789">
    <property type="term" value="C:endoplasmic reticulum membrane"/>
    <property type="evidence" value="ECO:0007669"/>
    <property type="project" value="UniProtKB-SubCell"/>
</dbReference>
<evidence type="ECO:0000313" key="14">
    <source>
        <dbReference type="EMBL" id="KAH9816329.1"/>
    </source>
</evidence>
<evidence type="ECO:0000256" key="5">
    <source>
        <dbReference type="ARBA" id="ARBA00022502"/>
    </source>
</evidence>
<keyword evidence="10 12" id="KW-1133">Transmembrane helix</keyword>
<evidence type="ECO:0000256" key="10">
    <source>
        <dbReference type="ARBA" id="ARBA00022989"/>
    </source>
</evidence>
<keyword evidence="13" id="KW-0732">Signal</keyword>
<dbReference type="EC" id="2.4.1.-" evidence="12"/>
<gene>
    <name evidence="14" type="ORF">Tdes44962_MAKER05596</name>
</gene>
<dbReference type="GO" id="GO:0004376">
    <property type="term" value="F:GPI mannosyltransferase activity"/>
    <property type="evidence" value="ECO:0007669"/>
    <property type="project" value="InterPro"/>
</dbReference>
<evidence type="ECO:0000256" key="3">
    <source>
        <dbReference type="ARBA" id="ARBA00008698"/>
    </source>
</evidence>
<evidence type="ECO:0000256" key="6">
    <source>
        <dbReference type="ARBA" id="ARBA00022676"/>
    </source>
</evidence>
<dbReference type="GO" id="GO:0031501">
    <property type="term" value="C:mannosyltransferase complex"/>
    <property type="evidence" value="ECO:0007669"/>
    <property type="project" value="TreeGrafter"/>
</dbReference>
<feature type="transmembrane region" description="Helical" evidence="12">
    <location>
        <begin position="314"/>
        <end position="336"/>
    </location>
</feature>
<evidence type="ECO:0000313" key="15">
    <source>
        <dbReference type="Proteomes" id="UP001138500"/>
    </source>
</evidence>
<evidence type="ECO:0000256" key="4">
    <source>
        <dbReference type="ARBA" id="ARBA00013795"/>
    </source>
</evidence>
<dbReference type="InterPro" id="IPR007315">
    <property type="entry name" value="PIG-V/Gpi18"/>
</dbReference>
<comment type="subcellular location">
    <subcellularLocation>
        <location evidence="1 12">Endoplasmic reticulum membrane</location>
        <topology evidence="1 12">Multi-pass membrane protein</topology>
    </subcellularLocation>
</comment>
<feature type="transmembrane region" description="Helical" evidence="12">
    <location>
        <begin position="205"/>
        <end position="229"/>
    </location>
</feature>
<proteinExistence type="inferred from homology"/>
<protein>
    <recommendedName>
        <fullName evidence="4 12">GPI mannosyltransferase 2</fullName>
        <ecNumber evidence="12">2.4.1.-</ecNumber>
    </recommendedName>
</protein>
<dbReference type="Pfam" id="PF04188">
    <property type="entry name" value="Mannosyl_trans2"/>
    <property type="match status" value="1"/>
</dbReference>